<dbReference type="Gene3D" id="2.60.40.60">
    <property type="entry name" value="Cadherins"/>
    <property type="match status" value="7"/>
</dbReference>
<feature type="domain" description="Cadherin" evidence="12">
    <location>
        <begin position="618"/>
        <end position="755"/>
    </location>
</feature>
<evidence type="ECO:0000256" key="4">
    <source>
        <dbReference type="ARBA" id="ARBA00022837"/>
    </source>
</evidence>
<comment type="caution">
    <text evidence="13">The sequence shown here is derived from an EMBL/GenBank/DDBJ whole genome shotgun (WGS) entry which is preliminary data.</text>
</comment>
<accession>A0A4E0S2Q9</accession>
<dbReference type="InterPro" id="IPR015919">
    <property type="entry name" value="Cadherin-like_sf"/>
</dbReference>
<dbReference type="GO" id="GO:0005509">
    <property type="term" value="F:calcium ion binding"/>
    <property type="evidence" value="ECO:0007669"/>
    <property type="project" value="UniProtKB-UniRule"/>
</dbReference>
<feature type="domain" description="Cadherin" evidence="12">
    <location>
        <begin position="882"/>
        <end position="1016"/>
    </location>
</feature>
<sequence length="1559" mass="172405">MKALIGYFILVYCDLLLYSFTASTPMEYEYRIKEEVPLGTIVGNLVDDVLVRQIELGLLKSSVTVGQKPSHLRSLFTFKILNNADRGVNCFEVKPDGNLVTTRRVDREQLCANRPTTSSNDVYGVLGHLGDPLLLQSAGNTNKFRDSDSQFCPITLHCAVQFTEHISANSQSDQHPISAKPDAKHSLIQIRVQVEDINDNPPYWPGHLQRFQVHFRDGDPIGERRTLPPALDNDVGVNARLRYELFSASSTNDHQIPFSLMENPIDGLYLYAIKQIDREEQAAYQLYLKVTDGLTSSDQVTTLGPEGSSQHSAKLMVDVFIEDINDNAPVFVQPIFTPSHPIPETAPVGKTVLVLNATDADADLNGAFHFGFSREHAWLPAERLAREYFEVRPNGHVVVRRPLNVDRSLDRWDVRSGPESLLDLSHSVSTSSLSSSPGLGNEMQFRFRVVVEDEAVRPYTKSSEATVVIVVRDENDEAPVIQVKPHLPGTLAHSIPMGLRLESGRLGYLIVEENQPPGTKVATVQVYDPDFDGTDSVECRLRTVNFTLSRNADTIESGSSSSASGLIVYSLHTAVELDRETTPSQHIPIICSDVAGHYAEKNVTIYVTDVNDNRPQFVQAEFVFEVEENSPPGTPLRRVTTGQTSSVSTSSSTSKSQMATEQSLRNGMWNLLATDQDSGLNAEIHYFLLENGLNSTGFKVDPVTGAITSAVVFDRERTDQYVMQALAVDRGSPRLTGSVAVKVKILDVNDNPPQFIRSEYSFHVAENQPRSTQIGQISATDLDSEIHGPITYFLSTDRDALVFYLDRDTGVVRSRQPLDREEQARYVFRVMARDGNPAARMTGSRSSDRQIPAGAVQLTGTATITVIVDDVNDNWPVFISPNATANTLAIAVDETLGHKLAYIQAEDADQDENGLISYHIRSGNNQRLFGLDSATGLLYLAGNLGQTTTGLPTDDFSEKNDSSDLVNFSAQFYKPSFHVLTLEACDHGQNPKPHCTLFSNLKIIIKNPKDEGFDVYAKRGHISAVVDPLGTKEVNILGPASTGNDVRVNQPESLLYGDQTSVENNQNFGRTRHNASEIVIICLAIVFTVVLIATLLLICLLRKRSTNYLAQKRIRTENSLDPREHDWNVTCSSTQLGVETKPGSEPEPEALESQINVQIPEAKLHDHELTTYPKPAESPSSVPASLSKDPYHLLTRTVDTRRRNLPRELSTQEPLIDARFALPNGDGRFPTVAGAGRVQFRAHMNKLPRTNEYQTLDYLGLVSSAFPQRYPPLYMTQRRLTYSPLGPTPMRMYHGALLAGIRPPKSDSFLLTHTNQFAGSRTKSPIPDYKSSDTNYQAVHSHSRSQPQPMDRHSVPYPFVGPSSLPGNIQTNMAPLINRPIRPGIQSLQQATAYQSIMNSSANMNGSNGCGSATLYGSHTNAYPIQSHTYYDIRQSDQTDSMNLMPKSKSQQISRHDSKPSPLNSNITDDELSAEHTSNDTGEINAVSVGKVQSNDPILKNGNDRACWRELCTDQKNTEWTISSKQPIISVADNVSRFILSPVDSPKYIAAAYKEASFV</sequence>
<feature type="signal peptide" evidence="11">
    <location>
        <begin position="1"/>
        <end position="23"/>
    </location>
</feature>
<feature type="domain" description="Cadherin" evidence="12">
    <location>
        <begin position="230"/>
        <end position="331"/>
    </location>
</feature>
<evidence type="ECO:0000256" key="9">
    <source>
        <dbReference type="SAM" id="MobiDB-lite"/>
    </source>
</evidence>
<evidence type="ECO:0000256" key="1">
    <source>
        <dbReference type="ARBA" id="ARBA00004167"/>
    </source>
</evidence>
<feature type="chain" id="PRO_5020040531" evidence="11">
    <location>
        <begin position="24"/>
        <end position="1559"/>
    </location>
</feature>
<keyword evidence="11" id="KW-0732">Signal</keyword>
<keyword evidence="2 10" id="KW-0812">Transmembrane</keyword>
<dbReference type="Pfam" id="PF00028">
    <property type="entry name" value="Cadherin"/>
    <property type="match status" value="2"/>
</dbReference>
<protein>
    <submittedName>
        <fullName evidence="13">Protocadherin-11 X-linked</fullName>
    </submittedName>
</protein>
<feature type="domain" description="Cadherin" evidence="12">
    <location>
        <begin position="756"/>
        <end position="878"/>
    </location>
</feature>
<keyword evidence="6 10" id="KW-0472">Membrane</keyword>
<keyword evidence="4 8" id="KW-0106">Calcium</keyword>
<evidence type="ECO:0000256" key="6">
    <source>
        <dbReference type="ARBA" id="ARBA00023136"/>
    </source>
</evidence>
<comment type="subcellular location">
    <subcellularLocation>
        <location evidence="1">Membrane</location>
        <topology evidence="1">Single-pass membrane protein</topology>
    </subcellularLocation>
</comment>
<dbReference type="InterPro" id="IPR050174">
    <property type="entry name" value="Protocadherin/Cadherin-CA"/>
</dbReference>
<dbReference type="PRINTS" id="PR00205">
    <property type="entry name" value="CADHERIN"/>
</dbReference>
<feature type="transmembrane region" description="Helical" evidence="10">
    <location>
        <begin position="1078"/>
        <end position="1101"/>
    </location>
</feature>
<dbReference type="PROSITE" id="PS00232">
    <property type="entry name" value="CADHERIN_1"/>
    <property type="match status" value="4"/>
</dbReference>
<dbReference type="SMART" id="SM00112">
    <property type="entry name" value="CA"/>
    <property type="match status" value="6"/>
</dbReference>
<organism evidence="13 14">
    <name type="scientific">Fasciola hepatica</name>
    <name type="common">Liver fluke</name>
    <dbReference type="NCBI Taxonomy" id="6192"/>
    <lineage>
        <taxon>Eukaryota</taxon>
        <taxon>Metazoa</taxon>
        <taxon>Spiralia</taxon>
        <taxon>Lophotrochozoa</taxon>
        <taxon>Platyhelminthes</taxon>
        <taxon>Trematoda</taxon>
        <taxon>Digenea</taxon>
        <taxon>Plagiorchiida</taxon>
        <taxon>Echinostomata</taxon>
        <taxon>Echinostomatoidea</taxon>
        <taxon>Fasciolidae</taxon>
        <taxon>Fasciola</taxon>
    </lineage>
</organism>
<evidence type="ECO:0000256" key="11">
    <source>
        <dbReference type="SAM" id="SignalP"/>
    </source>
</evidence>
<dbReference type="InterPro" id="IPR020894">
    <property type="entry name" value="Cadherin_CS"/>
</dbReference>
<feature type="region of interest" description="Disordered" evidence="9">
    <location>
        <begin position="1440"/>
        <end position="1479"/>
    </location>
</feature>
<evidence type="ECO:0000256" key="7">
    <source>
        <dbReference type="ARBA" id="ARBA00023180"/>
    </source>
</evidence>
<evidence type="ECO:0000313" key="14">
    <source>
        <dbReference type="Proteomes" id="UP000230066"/>
    </source>
</evidence>
<evidence type="ECO:0000256" key="3">
    <source>
        <dbReference type="ARBA" id="ARBA00022737"/>
    </source>
</evidence>
<keyword evidence="3" id="KW-0677">Repeat</keyword>
<feature type="compositionally biased region" description="Low complexity" evidence="9">
    <location>
        <begin position="640"/>
        <end position="656"/>
    </location>
</feature>
<feature type="region of interest" description="Disordered" evidence="9">
    <location>
        <begin position="628"/>
        <end position="660"/>
    </location>
</feature>
<evidence type="ECO:0000256" key="5">
    <source>
        <dbReference type="ARBA" id="ARBA00022989"/>
    </source>
</evidence>
<feature type="domain" description="Cadherin" evidence="12">
    <location>
        <begin position="24"/>
        <end position="204"/>
    </location>
</feature>
<dbReference type="FunFam" id="2.60.40.60:FF:000092">
    <property type="entry name" value="Protocadherin 8"/>
    <property type="match status" value="1"/>
</dbReference>
<dbReference type="PROSITE" id="PS50268">
    <property type="entry name" value="CADHERIN_2"/>
    <property type="match status" value="7"/>
</dbReference>
<keyword evidence="5 10" id="KW-1133">Transmembrane helix</keyword>
<evidence type="ECO:0000259" key="12">
    <source>
        <dbReference type="PROSITE" id="PS50268"/>
    </source>
</evidence>
<feature type="region of interest" description="Disordered" evidence="9">
    <location>
        <begin position="1320"/>
        <end position="1352"/>
    </location>
</feature>
<dbReference type="CDD" id="cd11304">
    <property type="entry name" value="Cadherin_repeat"/>
    <property type="match status" value="6"/>
</dbReference>
<dbReference type="GO" id="GO:0005886">
    <property type="term" value="C:plasma membrane"/>
    <property type="evidence" value="ECO:0007669"/>
    <property type="project" value="InterPro"/>
</dbReference>
<evidence type="ECO:0000313" key="13">
    <source>
        <dbReference type="EMBL" id="THD27922.1"/>
    </source>
</evidence>
<dbReference type="FunFam" id="2.60.40.60:FF:000266">
    <property type="entry name" value="Cadherin 23"/>
    <property type="match status" value="1"/>
</dbReference>
<name>A0A4E0S2Q9_FASHE</name>
<feature type="compositionally biased region" description="Polar residues" evidence="9">
    <location>
        <begin position="1440"/>
        <end position="1453"/>
    </location>
</feature>
<evidence type="ECO:0000256" key="10">
    <source>
        <dbReference type="SAM" id="Phobius"/>
    </source>
</evidence>
<dbReference type="GO" id="GO:0007156">
    <property type="term" value="P:homophilic cell adhesion via plasma membrane adhesion molecules"/>
    <property type="evidence" value="ECO:0007669"/>
    <property type="project" value="InterPro"/>
</dbReference>
<feature type="domain" description="Cadherin" evidence="12">
    <location>
        <begin position="342"/>
        <end position="481"/>
    </location>
</feature>
<keyword evidence="7" id="KW-0325">Glycoprotein</keyword>
<dbReference type="PANTHER" id="PTHR24028">
    <property type="entry name" value="CADHERIN-87A"/>
    <property type="match status" value="1"/>
</dbReference>
<evidence type="ECO:0000256" key="8">
    <source>
        <dbReference type="PROSITE-ProRule" id="PRU00043"/>
    </source>
</evidence>
<dbReference type="PANTHER" id="PTHR24028:SF146">
    <property type="entry name" value="CADHERIN 96CB, ISOFORM D-RELATED"/>
    <property type="match status" value="1"/>
</dbReference>
<keyword evidence="14" id="KW-1185">Reference proteome</keyword>
<gene>
    <name evidence="13" type="ORF">D915_001230</name>
</gene>
<feature type="domain" description="Cadherin" evidence="12">
    <location>
        <begin position="511"/>
        <end position="617"/>
    </location>
</feature>
<evidence type="ECO:0000256" key="2">
    <source>
        <dbReference type="ARBA" id="ARBA00022692"/>
    </source>
</evidence>
<dbReference type="Proteomes" id="UP000230066">
    <property type="component" value="Unassembled WGS sequence"/>
</dbReference>
<dbReference type="InterPro" id="IPR002126">
    <property type="entry name" value="Cadherin-like_dom"/>
</dbReference>
<feature type="compositionally biased region" description="Polar residues" evidence="9">
    <location>
        <begin position="1332"/>
        <end position="1348"/>
    </location>
</feature>
<dbReference type="SUPFAM" id="SSF49313">
    <property type="entry name" value="Cadherin-like"/>
    <property type="match status" value="6"/>
</dbReference>
<dbReference type="EMBL" id="JXXN02000283">
    <property type="protein sequence ID" value="THD27922.1"/>
    <property type="molecule type" value="Genomic_DNA"/>
</dbReference>
<proteinExistence type="predicted"/>
<reference evidence="13" key="1">
    <citation type="submission" date="2019-03" db="EMBL/GenBank/DDBJ databases">
        <title>Improved annotation for the trematode Fasciola hepatica.</title>
        <authorList>
            <person name="Choi Y.-J."/>
            <person name="Martin J."/>
            <person name="Mitreva M."/>
        </authorList>
    </citation>
    <scope>NUCLEOTIDE SEQUENCE [LARGE SCALE GENOMIC DNA]</scope>
</reference>